<comment type="caution">
    <text evidence="1">The sequence shown here is derived from an EMBL/GenBank/DDBJ whole genome shotgun (WGS) entry which is preliminary data.</text>
</comment>
<proteinExistence type="predicted"/>
<name>A0AC60NT61_IXOPE</name>
<reference evidence="1 2" key="1">
    <citation type="journal article" date="2020" name="Cell">
        <title>Large-Scale Comparative Analyses of Tick Genomes Elucidate Their Genetic Diversity and Vector Capacities.</title>
        <authorList>
            <consortium name="Tick Genome and Microbiome Consortium (TIGMIC)"/>
            <person name="Jia N."/>
            <person name="Wang J."/>
            <person name="Shi W."/>
            <person name="Du L."/>
            <person name="Sun Y."/>
            <person name="Zhan W."/>
            <person name="Jiang J.F."/>
            <person name="Wang Q."/>
            <person name="Zhang B."/>
            <person name="Ji P."/>
            <person name="Bell-Sakyi L."/>
            <person name="Cui X.M."/>
            <person name="Yuan T.T."/>
            <person name="Jiang B.G."/>
            <person name="Yang W.F."/>
            <person name="Lam T.T."/>
            <person name="Chang Q.C."/>
            <person name="Ding S.J."/>
            <person name="Wang X.J."/>
            <person name="Zhu J.G."/>
            <person name="Ruan X.D."/>
            <person name="Zhao L."/>
            <person name="Wei J.T."/>
            <person name="Ye R.Z."/>
            <person name="Que T.C."/>
            <person name="Du C.H."/>
            <person name="Zhou Y.H."/>
            <person name="Cheng J.X."/>
            <person name="Dai P.F."/>
            <person name="Guo W.B."/>
            <person name="Han X.H."/>
            <person name="Huang E.J."/>
            <person name="Li L.F."/>
            <person name="Wei W."/>
            <person name="Gao Y.C."/>
            <person name="Liu J.Z."/>
            <person name="Shao H.Z."/>
            <person name="Wang X."/>
            <person name="Wang C.C."/>
            <person name="Yang T.C."/>
            <person name="Huo Q.B."/>
            <person name="Li W."/>
            <person name="Chen H.Y."/>
            <person name="Chen S.E."/>
            <person name="Zhou L.G."/>
            <person name="Ni X.B."/>
            <person name="Tian J.H."/>
            <person name="Sheng Y."/>
            <person name="Liu T."/>
            <person name="Pan Y.S."/>
            <person name="Xia L.Y."/>
            <person name="Li J."/>
            <person name="Zhao F."/>
            <person name="Cao W.C."/>
        </authorList>
    </citation>
    <scope>NUCLEOTIDE SEQUENCE [LARGE SCALE GENOMIC DNA]</scope>
    <source>
        <strain evidence="1">Iper-2018</strain>
    </source>
</reference>
<evidence type="ECO:0000313" key="1">
    <source>
        <dbReference type="EMBL" id="KAG0410293.1"/>
    </source>
</evidence>
<evidence type="ECO:0000313" key="2">
    <source>
        <dbReference type="Proteomes" id="UP000805193"/>
    </source>
</evidence>
<organism evidence="1 2">
    <name type="scientific">Ixodes persulcatus</name>
    <name type="common">Taiga tick</name>
    <dbReference type="NCBI Taxonomy" id="34615"/>
    <lineage>
        <taxon>Eukaryota</taxon>
        <taxon>Metazoa</taxon>
        <taxon>Ecdysozoa</taxon>
        <taxon>Arthropoda</taxon>
        <taxon>Chelicerata</taxon>
        <taxon>Arachnida</taxon>
        <taxon>Acari</taxon>
        <taxon>Parasitiformes</taxon>
        <taxon>Ixodida</taxon>
        <taxon>Ixodoidea</taxon>
        <taxon>Ixodidae</taxon>
        <taxon>Ixodinae</taxon>
        <taxon>Ixodes</taxon>
    </lineage>
</organism>
<dbReference type="EMBL" id="JABSTQ010011537">
    <property type="protein sequence ID" value="KAG0410293.1"/>
    <property type="molecule type" value="Genomic_DNA"/>
</dbReference>
<gene>
    <name evidence="1" type="ORF">HPB47_012589</name>
</gene>
<sequence length="147" mass="14960">MCFPLGDAFCNAPAQLQALDRAGPRRVPSVARPLNSRGGSLQAGVIRSGAGRSGGPARAVDADVALMKGFSGASRRLRCPTLLPGMVGMALRVRTGVRETGAAGAAGGVAGAALATGVSRGVTCIITKWLDVDLIEQSFRLNSDLLS</sequence>
<keyword evidence="2" id="KW-1185">Reference proteome</keyword>
<accession>A0AC60NT61</accession>
<dbReference type="Proteomes" id="UP000805193">
    <property type="component" value="Unassembled WGS sequence"/>
</dbReference>
<protein>
    <submittedName>
        <fullName evidence="1">Uncharacterized protein</fullName>
    </submittedName>
</protein>